<dbReference type="AlphaFoldDB" id="X0VND8"/>
<protein>
    <recommendedName>
        <fullName evidence="3">TIGR01906 family membrane protein</fullName>
    </recommendedName>
</protein>
<reference evidence="2" key="1">
    <citation type="journal article" date="2014" name="Front. Microbiol.">
        <title>High frequency of phylogenetically diverse reductive dehalogenase-homologous genes in deep subseafloor sedimentary metagenomes.</title>
        <authorList>
            <person name="Kawai M."/>
            <person name="Futagami T."/>
            <person name="Toyoda A."/>
            <person name="Takaki Y."/>
            <person name="Nishi S."/>
            <person name="Hori S."/>
            <person name="Arai W."/>
            <person name="Tsubouchi T."/>
            <person name="Morono Y."/>
            <person name="Uchiyama I."/>
            <person name="Ito T."/>
            <person name="Fujiyama A."/>
            <person name="Inagaki F."/>
            <person name="Takami H."/>
        </authorList>
    </citation>
    <scope>NUCLEOTIDE SEQUENCE</scope>
    <source>
        <strain evidence="2">Expedition CK06-06</strain>
    </source>
</reference>
<feature type="non-terminal residue" evidence="2">
    <location>
        <position position="1"/>
    </location>
</feature>
<sequence>KLFNLQEKIHLRDVKGLIWLDYWVLLGTLIYTLSYVGVSLFWRRKRYWRRLAWGMVGGGGITLALMLALGLGALIGEEEFARFFLQFHLLSFSNELWQLDPARDYLIMLFPGGFWYDAAIFCALVTVGLAIILGGVAGGYLLFTRGKS</sequence>
<feature type="transmembrane region" description="Helical" evidence="1">
    <location>
        <begin position="118"/>
        <end position="143"/>
    </location>
</feature>
<feature type="transmembrane region" description="Helical" evidence="1">
    <location>
        <begin position="20"/>
        <end position="42"/>
    </location>
</feature>
<keyword evidence="1" id="KW-0812">Transmembrane</keyword>
<dbReference type="EMBL" id="BARS01036861">
    <property type="protein sequence ID" value="GAG19775.1"/>
    <property type="molecule type" value="Genomic_DNA"/>
</dbReference>
<evidence type="ECO:0000313" key="2">
    <source>
        <dbReference type="EMBL" id="GAG19775.1"/>
    </source>
</evidence>
<organism evidence="2">
    <name type="scientific">marine sediment metagenome</name>
    <dbReference type="NCBI Taxonomy" id="412755"/>
    <lineage>
        <taxon>unclassified sequences</taxon>
        <taxon>metagenomes</taxon>
        <taxon>ecological metagenomes</taxon>
    </lineage>
</organism>
<comment type="caution">
    <text evidence="2">The sequence shown here is derived from an EMBL/GenBank/DDBJ whole genome shotgun (WGS) entry which is preliminary data.</text>
</comment>
<proteinExistence type="predicted"/>
<dbReference type="InterPro" id="IPR010178">
    <property type="entry name" value="Lit"/>
</dbReference>
<feature type="transmembrane region" description="Helical" evidence="1">
    <location>
        <begin position="51"/>
        <end position="75"/>
    </location>
</feature>
<dbReference type="Pfam" id="PF07314">
    <property type="entry name" value="Lit"/>
    <property type="match status" value="1"/>
</dbReference>
<keyword evidence="1" id="KW-1133">Transmembrane helix</keyword>
<accession>X0VND8</accession>
<gene>
    <name evidence="2" type="ORF">S01H1_56601</name>
</gene>
<evidence type="ECO:0000256" key="1">
    <source>
        <dbReference type="SAM" id="Phobius"/>
    </source>
</evidence>
<name>X0VND8_9ZZZZ</name>
<evidence type="ECO:0008006" key="3">
    <source>
        <dbReference type="Google" id="ProtNLM"/>
    </source>
</evidence>
<keyword evidence="1" id="KW-0472">Membrane</keyword>